<evidence type="ECO:0000259" key="5">
    <source>
        <dbReference type="PROSITE" id="PS50941"/>
    </source>
</evidence>
<feature type="disulfide bond" evidence="2">
    <location>
        <begin position="39"/>
        <end position="53"/>
    </location>
</feature>
<proteinExistence type="predicted"/>
<dbReference type="GO" id="GO:0008061">
    <property type="term" value="F:chitin binding"/>
    <property type="evidence" value="ECO:0007669"/>
    <property type="project" value="UniProtKB-UniRule"/>
</dbReference>
<keyword evidence="7" id="KW-1185">Reference proteome</keyword>
<dbReference type="CDD" id="cd00035">
    <property type="entry name" value="ChtBD1"/>
    <property type="match status" value="1"/>
</dbReference>
<evidence type="ECO:0000256" key="4">
    <source>
        <dbReference type="SAM" id="SignalP"/>
    </source>
</evidence>
<dbReference type="AlphaFoldDB" id="A0A9P6KG37"/>
<protein>
    <recommendedName>
        <fullName evidence="5">Chitin-binding type-1 domain-containing protein</fullName>
    </recommendedName>
</protein>
<sequence>MVKSIFLPLLLLLGVTGLFSVVSAQASCGSGVSCAAPNCCSSSNFCGVGPDYCGTGCQSQFGLCGNPSPTETTAVSQTLSQPSNPAIPSESTISSTLVSPPPSSSITTAITPTTTTTTTEVTSSSSTSTQSTKGTFQLQPTGRPSGAGSTHQDKIGGVESRLALVIVFMAGLLMI</sequence>
<gene>
    <name evidence="6" type="ORF">BGW38_006915</name>
</gene>
<evidence type="ECO:0000256" key="2">
    <source>
        <dbReference type="PROSITE-ProRule" id="PRU00261"/>
    </source>
</evidence>
<dbReference type="PROSITE" id="PS50941">
    <property type="entry name" value="CHIT_BIND_I_2"/>
    <property type="match status" value="1"/>
</dbReference>
<evidence type="ECO:0000256" key="1">
    <source>
        <dbReference type="ARBA" id="ARBA00022669"/>
    </source>
</evidence>
<feature type="signal peptide" evidence="4">
    <location>
        <begin position="1"/>
        <end position="24"/>
    </location>
</feature>
<comment type="caution">
    <text evidence="2">Lacks conserved residue(s) required for the propagation of feature annotation.</text>
</comment>
<dbReference type="OrthoDB" id="1193027at2759"/>
<feature type="region of interest" description="Disordered" evidence="3">
    <location>
        <begin position="74"/>
        <end position="153"/>
    </location>
</feature>
<dbReference type="InterPro" id="IPR001002">
    <property type="entry name" value="Chitin-bd_1"/>
</dbReference>
<feature type="domain" description="Chitin-binding type-1" evidence="5">
    <location>
        <begin position="25"/>
        <end position="66"/>
    </location>
</feature>
<feature type="compositionally biased region" description="Polar residues" evidence="3">
    <location>
        <begin position="74"/>
        <end position="90"/>
    </location>
</feature>
<organism evidence="6 7">
    <name type="scientific">Lunasporangiospora selenospora</name>
    <dbReference type="NCBI Taxonomy" id="979761"/>
    <lineage>
        <taxon>Eukaryota</taxon>
        <taxon>Fungi</taxon>
        <taxon>Fungi incertae sedis</taxon>
        <taxon>Mucoromycota</taxon>
        <taxon>Mortierellomycotina</taxon>
        <taxon>Mortierellomycetes</taxon>
        <taxon>Mortierellales</taxon>
        <taxon>Mortierellaceae</taxon>
        <taxon>Lunasporangiospora</taxon>
    </lineage>
</organism>
<evidence type="ECO:0000256" key="3">
    <source>
        <dbReference type="SAM" id="MobiDB-lite"/>
    </source>
</evidence>
<dbReference type="Proteomes" id="UP000780801">
    <property type="component" value="Unassembled WGS sequence"/>
</dbReference>
<name>A0A9P6KG37_9FUNG</name>
<feature type="compositionally biased region" description="Polar residues" evidence="3">
    <location>
        <begin position="133"/>
        <end position="150"/>
    </location>
</feature>
<feature type="compositionally biased region" description="Low complexity" evidence="3">
    <location>
        <begin position="91"/>
        <end position="132"/>
    </location>
</feature>
<keyword evidence="2" id="KW-1015">Disulfide bond</keyword>
<dbReference type="PROSITE" id="PS51257">
    <property type="entry name" value="PROKAR_LIPOPROTEIN"/>
    <property type="match status" value="1"/>
</dbReference>
<reference evidence="6" key="1">
    <citation type="journal article" date="2020" name="Fungal Divers.">
        <title>Resolving the Mortierellaceae phylogeny through synthesis of multi-gene phylogenetics and phylogenomics.</title>
        <authorList>
            <person name="Vandepol N."/>
            <person name="Liber J."/>
            <person name="Desiro A."/>
            <person name="Na H."/>
            <person name="Kennedy M."/>
            <person name="Barry K."/>
            <person name="Grigoriev I.V."/>
            <person name="Miller A.N."/>
            <person name="O'Donnell K."/>
            <person name="Stajich J.E."/>
            <person name="Bonito G."/>
        </authorList>
    </citation>
    <scope>NUCLEOTIDE SEQUENCE</scope>
    <source>
        <strain evidence="6">KOD1015</strain>
    </source>
</reference>
<evidence type="ECO:0000313" key="6">
    <source>
        <dbReference type="EMBL" id="KAF9584304.1"/>
    </source>
</evidence>
<dbReference type="Gene3D" id="3.30.60.10">
    <property type="entry name" value="Endochitinase-like"/>
    <property type="match status" value="1"/>
</dbReference>
<feature type="chain" id="PRO_5040263430" description="Chitin-binding type-1 domain-containing protein" evidence="4">
    <location>
        <begin position="25"/>
        <end position="175"/>
    </location>
</feature>
<comment type="caution">
    <text evidence="6">The sequence shown here is derived from an EMBL/GenBank/DDBJ whole genome shotgun (WGS) entry which is preliminary data.</text>
</comment>
<dbReference type="EMBL" id="JAABOA010000448">
    <property type="protein sequence ID" value="KAF9584304.1"/>
    <property type="molecule type" value="Genomic_DNA"/>
</dbReference>
<accession>A0A9P6KG37</accession>
<dbReference type="InterPro" id="IPR036861">
    <property type="entry name" value="Endochitinase-like_sf"/>
</dbReference>
<evidence type="ECO:0000313" key="7">
    <source>
        <dbReference type="Proteomes" id="UP000780801"/>
    </source>
</evidence>
<feature type="disulfide bond" evidence="2">
    <location>
        <begin position="34"/>
        <end position="46"/>
    </location>
</feature>
<keyword evidence="1 2" id="KW-0147">Chitin-binding</keyword>
<dbReference type="SUPFAM" id="SSF57016">
    <property type="entry name" value="Plant lectins/antimicrobial peptides"/>
    <property type="match status" value="1"/>
</dbReference>
<keyword evidence="4" id="KW-0732">Signal</keyword>